<dbReference type="PANTHER" id="PTHR46191:SF2">
    <property type="entry name" value="HALOACID DEHALOGENASE-LIKE HYDROLASE DOMAIN-CONTAINING PROTEIN 3"/>
    <property type="match status" value="1"/>
</dbReference>
<proteinExistence type="predicted"/>
<dbReference type="InterPro" id="IPR036412">
    <property type="entry name" value="HAD-like_sf"/>
</dbReference>
<dbReference type="Gene3D" id="3.40.50.1000">
    <property type="entry name" value="HAD superfamily/HAD-like"/>
    <property type="match status" value="1"/>
</dbReference>
<dbReference type="Proteomes" id="UP000741360">
    <property type="component" value="Unassembled WGS sequence"/>
</dbReference>
<dbReference type="GO" id="GO:0016787">
    <property type="term" value="F:hydrolase activity"/>
    <property type="evidence" value="ECO:0007669"/>
    <property type="project" value="UniProtKB-KW"/>
</dbReference>
<dbReference type="PRINTS" id="PR00413">
    <property type="entry name" value="HADHALOGNASE"/>
</dbReference>
<comment type="caution">
    <text evidence="1">The sequence shown here is derived from an EMBL/GenBank/DDBJ whole genome shotgun (WGS) entry which is preliminary data.</text>
</comment>
<gene>
    <name evidence="1" type="ORF">HYY65_00055</name>
</gene>
<reference evidence="1" key="1">
    <citation type="submission" date="2020-07" db="EMBL/GenBank/DDBJ databases">
        <title>Huge and variable diversity of episymbiotic CPR bacteria and DPANN archaea in groundwater ecosystems.</title>
        <authorList>
            <person name="He C.Y."/>
            <person name="Keren R."/>
            <person name="Whittaker M."/>
            <person name="Farag I.F."/>
            <person name="Doudna J."/>
            <person name="Cate J.H.D."/>
            <person name="Banfield J.F."/>
        </authorList>
    </citation>
    <scope>NUCLEOTIDE SEQUENCE</scope>
    <source>
        <strain evidence="1">NC_groundwater_717_Ag_S-0.2um_59_8</strain>
    </source>
</reference>
<dbReference type="SFLD" id="SFLDG01129">
    <property type="entry name" value="C1.5:_HAD__Beta-PGM__Phosphata"/>
    <property type="match status" value="1"/>
</dbReference>
<organism evidence="1 2">
    <name type="scientific">Tectimicrobiota bacterium</name>
    <dbReference type="NCBI Taxonomy" id="2528274"/>
    <lineage>
        <taxon>Bacteria</taxon>
        <taxon>Pseudomonadati</taxon>
        <taxon>Nitrospinota/Tectimicrobiota group</taxon>
        <taxon>Candidatus Tectimicrobiota</taxon>
    </lineage>
</organism>
<dbReference type="InterPro" id="IPR023214">
    <property type="entry name" value="HAD_sf"/>
</dbReference>
<dbReference type="EMBL" id="JACPSX010000001">
    <property type="protein sequence ID" value="MBI3013469.1"/>
    <property type="molecule type" value="Genomic_DNA"/>
</dbReference>
<accession>A0A932GM18</accession>
<dbReference type="SUPFAM" id="SSF56784">
    <property type="entry name" value="HAD-like"/>
    <property type="match status" value="1"/>
</dbReference>
<name>A0A932GM18_UNCTE</name>
<dbReference type="AlphaFoldDB" id="A0A932GM18"/>
<evidence type="ECO:0000313" key="1">
    <source>
        <dbReference type="EMBL" id="MBI3013469.1"/>
    </source>
</evidence>
<dbReference type="PANTHER" id="PTHR46191">
    <property type="match status" value="1"/>
</dbReference>
<dbReference type="InterPro" id="IPR051828">
    <property type="entry name" value="HAD-like_hydrolase_domain"/>
</dbReference>
<dbReference type="NCBIfam" id="TIGR01549">
    <property type="entry name" value="HAD-SF-IA-v1"/>
    <property type="match status" value="1"/>
</dbReference>
<protein>
    <submittedName>
        <fullName evidence="1">HAD-IA family hydrolase</fullName>
    </submittedName>
</protein>
<keyword evidence="1" id="KW-0378">Hydrolase</keyword>
<sequence>MAAKAVFFDAGGTLIFIDYDYILGVLRGHGVTLDRQDLMKGEYAAKFEVDHRILVEKRRDGLWDDLFGIMLRGAGVPEGLLDRVIPELESEVPAAALWRWVRPETPDLLRGLKTAGYTLGVISNSDGRVAQLLEEAGLAPYLDVIVDSGVVGVEKPDPRIFELALKQVGVSAEEALFTGDIYSVDVLGAQAAELRGILFDPLRLYDHVDCPRIHAIDEIAVYAGQSSPSVL</sequence>
<dbReference type="Pfam" id="PF00702">
    <property type="entry name" value="Hydrolase"/>
    <property type="match status" value="1"/>
</dbReference>
<dbReference type="SFLD" id="SFLDS00003">
    <property type="entry name" value="Haloacid_Dehalogenase"/>
    <property type="match status" value="1"/>
</dbReference>
<dbReference type="InterPro" id="IPR006439">
    <property type="entry name" value="HAD-SF_hydro_IA"/>
</dbReference>
<evidence type="ECO:0000313" key="2">
    <source>
        <dbReference type="Proteomes" id="UP000741360"/>
    </source>
</evidence>